<comment type="function">
    <text evidence="7">Catalyzes the formation of 4-diphosphocytidyl-2-C-methyl-D-erythritol from CTP and 2-C-methyl-D-erythritol 4-phosphate (MEP).</text>
</comment>
<dbReference type="RefSeq" id="WP_121157497.1">
    <property type="nucleotide sequence ID" value="NZ_RBKT01000001.1"/>
</dbReference>
<keyword evidence="9" id="KW-1185">Reference proteome</keyword>
<dbReference type="EMBL" id="RBKT01000001">
    <property type="protein sequence ID" value="RKR88959.1"/>
    <property type="molecule type" value="Genomic_DNA"/>
</dbReference>
<evidence type="ECO:0000256" key="1">
    <source>
        <dbReference type="ARBA" id="ARBA00001282"/>
    </source>
</evidence>
<dbReference type="InterPro" id="IPR050088">
    <property type="entry name" value="IspD/TarI_cytidylyltransf_bact"/>
</dbReference>
<dbReference type="PROSITE" id="PS01295">
    <property type="entry name" value="ISPD"/>
    <property type="match status" value="1"/>
</dbReference>
<name>A0A495JLP5_9ACTN</name>
<feature type="site" description="Transition state stabilizer" evidence="7">
    <location>
        <position position="23"/>
    </location>
</feature>
<feature type="site" description="Transition state stabilizer" evidence="7">
    <location>
        <position position="30"/>
    </location>
</feature>
<dbReference type="OrthoDB" id="9802561at2"/>
<evidence type="ECO:0000256" key="2">
    <source>
        <dbReference type="ARBA" id="ARBA00004787"/>
    </source>
</evidence>
<dbReference type="Proteomes" id="UP000277671">
    <property type="component" value="Unassembled WGS sequence"/>
</dbReference>
<dbReference type="PANTHER" id="PTHR32125:SF4">
    <property type="entry name" value="2-C-METHYL-D-ERYTHRITOL 4-PHOSPHATE CYTIDYLYLTRANSFERASE, CHLOROPLASTIC"/>
    <property type="match status" value="1"/>
</dbReference>
<evidence type="ECO:0000313" key="9">
    <source>
        <dbReference type="Proteomes" id="UP000277671"/>
    </source>
</evidence>
<dbReference type="Pfam" id="PF01128">
    <property type="entry name" value="IspD"/>
    <property type="match status" value="1"/>
</dbReference>
<proteinExistence type="inferred from homology"/>
<keyword evidence="5 7" id="KW-0548">Nucleotidyltransferase</keyword>
<dbReference type="Gene3D" id="3.90.550.10">
    <property type="entry name" value="Spore Coat Polysaccharide Biosynthesis Protein SpsA, Chain A"/>
    <property type="match status" value="1"/>
</dbReference>
<evidence type="ECO:0000256" key="7">
    <source>
        <dbReference type="HAMAP-Rule" id="MF_00108"/>
    </source>
</evidence>
<keyword evidence="6 7" id="KW-0414">Isoprene biosynthesis</keyword>
<dbReference type="NCBIfam" id="TIGR00453">
    <property type="entry name" value="ispD"/>
    <property type="match status" value="1"/>
</dbReference>
<gene>
    <name evidence="7" type="primary">ispD</name>
    <name evidence="8" type="ORF">BDK92_3293</name>
</gene>
<dbReference type="SUPFAM" id="SSF53448">
    <property type="entry name" value="Nucleotide-diphospho-sugar transferases"/>
    <property type="match status" value="1"/>
</dbReference>
<evidence type="ECO:0000256" key="5">
    <source>
        <dbReference type="ARBA" id="ARBA00022695"/>
    </source>
</evidence>
<evidence type="ECO:0000313" key="8">
    <source>
        <dbReference type="EMBL" id="RKR88959.1"/>
    </source>
</evidence>
<sequence>MTAQLNPRGDVAVLVPAAGAGVRLGPGAPKALRLLAGEPLLVHAVRRIATAPSVHTIVVAAPPAEVEAVRQLLAPIAESTVVVGGSTRQASVAAALAAVPAGPEIVLVHDAARALIPPVLVEAVAATIRAGHDAAIPVLPVIDTVKEVSADGVVLGTVDRSALRAVQTPQGFRRAVLAAAHASAVDALTDDAGLVEKQGVRVTCVPGSPYAMKITQPFDLALAEHLLATQPEPGVA</sequence>
<comment type="pathway">
    <text evidence="2 7">Isoprenoid biosynthesis; isopentenyl diphosphate biosynthesis via DXP pathway; isopentenyl diphosphate from 1-deoxy-D-xylulose 5-phosphate: step 2/6.</text>
</comment>
<dbReference type="EC" id="2.7.7.60" evidence="7"/>
<dbReference type="FunFam" id="3.90.550.10:FF:000003">
    <property type="entry name" value="2-C-methyl-D-erythritol 4-phosphate cytidylyltransferase"/>
    <property type="match status" value="1"/>
</dbReference>
<accession>A0A495JLP5</accession>
<dbReference type="InterPro" id="IPR001228">
    <property type="entry name" value="IspD"/>
</dbReference>
<feature type="site" description="Positions MEP for the nucleophilic attack" evidence="7">
    <location>
        <position position="213"/>
    </location>
</feature>
<reference evidence="8 9" key="1">
    <citation type="submission" date="2018-10" db="EMBL/GenBank/DDBJ databases">
        <title>Sequencing the genomes of 1000 actinobacteria strains.</title>
        <authorList>
            <person name="Klenk H.-P."/>
        </authorList>
    </citation>
    <scope>NUCLEOTIDE SEQUENCE [LARGE SCALE GENOMIC DNA]</scope>
    <source>
        <strain evidence="8 9">DSM 45175</strain>
    </source>
</reference>
<dbReference type="GO" id="GO:0050518">
    <property type="term" value="F:2-C-methyl-D-erythritol 4-phosphate cytidylyltransferase activity"/>
    <property type="evidence" value="ECO:0007669"/>
    <property type="project" value="UniProtKB-UniRule"/>
</dbReference>
<dbReference type="PANTHER" id="PTHR32125">
    <property type="entry name" value="2-C-METHYL-D-ERYTHRITOL 4-PHOSPHATE CYTIDYLYLTRANSFERASE, CHLOROPLASTIC"/>
    <property type="match status" value="1"/>
</dbReference>
<comment type="catalytic activity">
    <reaction evidence="1 7">
        <text>2-C-methyl-D-erythritol 4-phosphate + CTP + H(+) = 4-CDP-2-C-methyl-D-erythritol + diphosphate</text>
        <dbReference type="Rhea" id="RHEA:13429"/>
        <dbReference type="ChEBI" id="CHEBI:15378"/>
        <dbReference type="ChEBI" id="CHEBI:33019"/>
        <dbReference type="ChEBI" id="CHEBI:37563"/>
        <dbReference type="ChEBI" id="CHEBI:57823"/>
        <dbReference type="ChEBI" id="CHEBI:58262"/>
        <dbReference type="EC" id="2.7.7.60"/>
    </reaction>
</comment>
<dbReference type="HAMAP" id="MF_00108">
    <property type="entry name" value="IspD"/>
    <property type="match status" value="1"/>
</dbReference>
<dbReference type="InterPro" id="IPR029044">
    <property type="entry name" value="Nucleotide-diphossugar_trans"/>
</dbReference>
<feature type="site" description="Positions MEP for the nucleophilic attack" evidence="7">
    <location>
        <position position="160"/>
    </location>
</feature>
<dbReference type="InterPro" id="IPR018294">
    <property type="entry name" value="ISPD_synthase_CS"/>
</dbReference>
<protein>
    <recommendedName>
        <fullName evidence="7">2-C-methyl-D-erythritol 4-phosphate cytidylyltransferase</fullName>
        <ecNumber evidence="7">2.7.7.60</ecNumber>
    </recommendedName>
    <alternativeName>
        <fullName evidence="7">4-diphosphocytidyl-2C-methyl-D-erythritol synthase</fullName>
    </alternativeName>
    <alternativeName>
        <fullName evidence="7">MEP cytidylyltransferase</fullName>
        <shortName evidence="7">MCT</shortName>
    </alternativeName>
</protein>
<dbReference type="InterPro" id="IPR034683">
    <property type="entry name" value="IspD/TarI"/>
</dbReference>
<evidence type="ECO:0000256" key="4">
    <source>
        <dbReference type="ARBA" id="ARBA00022679"/>
    </source>
</evidence>
<keyword evidence="4 7" id="KW-0808">Transferase</keyword>
<dbReference type="AlphaFoldDB" id="A0A495JLP5"/>
<comment type="similarity">
    <text evidence="3 7">Belongs to the IspD/TarI cytidylyltransferase family. IspD subfamily.</text>
</comment>
<evidence type="ECO:0000256" key="3">
    <source>
        <dbReference type="ARBA" id="ARBA00009789"/>
    </source>
</evidence>
<comment type="caution">
    <text evidence="8">The sequence shown here is derived from an EMBL/GenBank/DDBJ whole genome shotgun (WGS) entry which is preliminary data.</text>
</comment>
<dbReference type="GO" id="GO:0019288">
    <property type="term" value="P:isopentenyl diphosphate biosynthetic process, methylerythritol 4-phosphate pathway"/>
    <property type="evidence" value="ECO:0007669"/>
    <property type="project" value="UniProtKB-UniRule"/>
</dbReference>
<evidence type="ECO:0000256" key="6">
    <source>
        <dbReference type="ARBA" id="ARBA00023229"/>
    </source>
</evidence>
<organism evidence="8 9">
    <name type="scientific">Micromonospora pisi</name>
    <dbReference type="NCBI Taxonomy" id="589240"/>
    <lineage>
        <taxon>Bacteria</taxon>
        <taxon>Bacillati</taxon>
        <taxon>Actinomycetota</taxon>
        <taxon>Actinomycetes</taxon>
        <taxon>Micromonosporales</taxon>
        <taxon>Micromonosporaceae</taxon>
        <taxon>Micromonospora</taxon>
    </lineage>
</organism>
<dbReference type="CDD" id="cd02516">
    <property type="entry name" value="CDP-ME_synthetase"/>
    <property type="match status" value="1"/>
</dbReference>
<dbReference type="UniPathway" id="UPA00056">
    <property type="reaction ID" value="UER00093"/>
</dbReference>